<comment type="subunit">
    <text evidence="3">Homohexamer; trimer of dimers.</text>
</comment>
<evidence type="ECO:0000313" key="7">
    <source>
        <dbReference type="Proteomes" id="UP001056336"/>
    </source>
</evidence>
<dbReference type="InterPro" id="IPR051554">
    <property type="entry name" value="Acetyltransferase_Eis"/>
</dbReference>
<dbReference type="PANTHER" id="PTHR37817">
    <property type="entry name" value="N-ACETYLTRANSFERASE EIS"/>
    <property type="match status" value="1"/>
</dbReference>
<evidence type="ECO:0000256" key="2">
    <source>
        <dbReference type="ARBA" id="ARBA00023315"/>
    </source>
</evidence>
<feature type="domain" description="Eis-like acetyltransferase" evidence="5">
    <location>
        <begin position="189"/>
        <end position="299"/>
    </location>
</feature>
<dbReference type="SUPFAM" id="SSF55729">
    <property type="entry name" value="Acyl-CoA N-acyltransferases (Nat)"/>
    <property type="match status" value="1"/>
</dbReference>
<comment type="similarity">
    <text evidence="3">Belongs to the acetyltransferase Eis family.</text>
</comment>
<feature type="binding site" evidence="3">
    <location>
        <begin position="90"/>
        <end position="92"/>
    </location>
    <ligand>
        <name>acetyl-CoA</name>
        <dbReference type="ChEBI" id="CHEBI:57288"/>
    </ligand>
</feature>
<comment type="caution">
    <text evidence="3">Lacks conserved residue(s) required for the propagation of feature annotation.</text>
</comment>
<dbReference type="GO" id="GO:0016746">
    <property type="term" value="F:acyltransferase activity"/>
    <property type="evidence" value="ECO:0007669"/>
    <property type="project" value="UniProtKB-KW"/>
</dbReference>
<dbReference type="InterPro" id="IPR025559">
    <property type="entry name" value="Eis_dom"/>
</dbReference>
<evidence type="ECO:0000256" key="3">
    <source>
        <dbReference type="HAMAP-Rule" id="MF_01812"/>
    </source>
</evidence>
<evidence type="ECO:0000259" key="4">
    <source>
        <dbReference type="Pfam" id="PF13530"/>
    </source>
</evidence>
<feature type="active site" description="Proton donor" evidence="3">
    <location>
        <position position="131"/>
    </location>
</feature>
<sequence length="419" mass="46490">MPAAEIRHVPFEEILPWLRTMRTTFLDDPATPFSDAQRDYFKRQWDGERSWGAYDGRWVATLRTFGTTLTVPGGPDGDTLVVQADALTMVSVAATHRRQGLLTGMLTPSLDEARARGEAVSVLRAAEWPIYGRFGYAPAAFAANYRVVAEPPVRVVPPRRPVTIRQVEPAELLSHALPVFEAIRRQRPGQIDRTEPYWHRRIGLDGLRPAGQREPVCIVAIDEGGRPVGFTTWSAGEGDWFEEKMELTLGEFMASSSDGYRALWTHLLGIDLIRGIRWIEQAVDEPLEWLISDGRAARRELTRDGLWLRILDVEAALAARRYAVADRLVVEVVDGDGLGWAAGRYTLDASPSHAECIRTPTAAVDLRLSQRALAAVYLSGNTVRSQVLAGLVDEESPDAVRRFEAMLAADRAPANVSPF</sequence>
<reference evidence="6" key="2">
    <citation type="submission" date="2022-05" db="EMBL/GenBank/DDBJ databases">
        <authorList>
            <person name="Kim J.-S."/>
            <person name="Lee K."/>
            <person name="Suh M."/>
            <person name="Eom M."/>
            <person name="Kim J.-S."/>
            <person name="Kim D.-S."/>
            <person name="Ko S.-H."/>
            <person name="Shin Y."/>
            <person name="Lee J.-S."/>
        </authorList>
    </citation>
    <scope>NUCLEOTIDE SEQUENCE</scope>
    <source>
        <strain evidence="6">N237</strain>
    </source>
</reference>
<feature type="binding site" evidence="3">
    <location>
        <begin position="98"/>
        <end position="103"/>
    </location>
    <ligand>
        <name>acetyl-CoA</name>
        <dbReference type="ChEBI" id="CHEBI:57288"/>
    </ligand>
</feature>
<feature type="domain" description="Enhanced intracellular survival protein" evidence="4">
    <location>
        <begin position="313"/>
        <end position="413"/>
    </location>
</feature>
<dbReference type="InterPro" id="IPR016181">
    <property type="entry name" value="Acyl_CoA_acyltransferase"/>
</dbReference>
<feature type="active site" description="Proton acceptor; via carboxylate" evidence="3">
    <location>
        <position position="419"/>
    </location>
</feature>
<evidence type="ECO:0000259" key="5">
    <source>
        <dbReference type="Pfam" id="PF17668"/>
    </source>
</evidence>
<dbReference type="NCBIfam" id="NF002367">
    <property type="entry name" value="PRK01346.1-4"/>
    <property type="match status" value="1"/>
</dbReference>
<dbReference type="InterPro" id="IPR036527">
    <property type="entry name" value="SCP2_sterol-bd_dom_sf"/>
</dbReference>
<dbReference type="InterPro" id="IPR022902">
    <property type="entry name" value="NAcTrfase_Eis"/>
</dbReference>
<name>A0ABY4R5D5_9ACTN</name>
<protein>
    <submittedName>
        <fullName evidence="6">GNAT family N-acetyltransferase</fullName>
        <ecNumber evidence="6">2.3.1.-</ecNumber>
    </submittedName>
</protein>
<reference evidence="6" key="1">
    <citation type="journal article" date="2018" name="Int. J. Syst. Evol. Microbiol.">
        <title>Jatrophihabitans telluris sp. nov., isolated from sediment soil of lava forest wetlands and the emended description of the genus Jatrophihabitans.</title>
        <authorList>
            <person name="Lee K.C."/>
            <person name="Suh M.K."/>
            <person name="Eom M.K."/>
            <person name="Kim K.K."/>
            <person name="Kim J.S."/>
            <person name="Kim D.S."/>
            <person name="Ko S.H."/>
            <person name="Shin Y.K."/>
            <person name="Lee J.S."/>
        </authorList>
    </citation>
    <scope>NUCLEOTIDE SEQUENCE</scope>
    <source>
        <strain evidence="6">N237</strain>
    </source>
</reference>
<keyword evidence="7" id="KW-1185">Reference proteome</keyword>
<dbReference type="Pfam" id="PF17668">
    <property type="entry name" value="Acetyltransf_17"/>
    <property type="match status" value="1"/>
</dbReference>
<keyword evidence="2 3" id="KW-0012">Acyltransferase</keyword>
<organism evidence="6 7">
    <name type="scientific">Jatrophihabitans telluris</name>
    <dbReference type="NCBI Taxonomy" id="2038343"/>
    <lineage>
        <taxon>Bacteria</taxon>
        <taxon>Bacillati</taxon>
        <taxon>Actinomycetota</taxon>
        <taxon>Actinomycetes</taxon>
        <taxon>Jatrophihabitantales</taxon>
        <taxon>Jatrophihabitantaceae</taxon>
        <taxon>Jatrophihabitans</taxon>
    </lineage>
</organism>
<evidence type="ECO:0000256" key="1">
    <source>
        <dbReference type="ARBA" id="ARBA00022679"/>
    </source>
</evidence>
<evidence type="ECO:0000313" key="6">
    <source>
        <dbReference type="EMBL" id="UQX90222.1"/>
    </source>
</evidence>
<gene>
    <name evidence="6" type="ORF">M6D93_09530</name>
</gene>
<proteinExistence type="inferred from homology"/>
<dbReference type="Pfam" id="PF13530">
    <property type="entry name" value="SCP2_2"/>
    <property type="match status" value="1"/>
</dbReference>
<dbReference type="SUPFAM" id="SSF55718">
    <property type="entry name" value="SCP-like"/>
    <property type="match status" value="1"/>
</dbReference>
<keyword evidence="1 3" id="KW-0808">Transferase</keyword>
<dbReference type="Gene3D" id="3.40.630.30">
    <property type="match status" value="2"/>
</dbReference>
<dbReference type="Pfam" id="PF13527">
    <property type="entry name" value="Acetyltransf_9"/>
    <property type="match status" value="1"/>
</dbReference>
<dbReference type="PANTHER" id="PTHR37817:SF1">
    <property type="entry name" value="N-ACETYLTRANSFERASE EIS"/>
    <property type="match status" value="1"/>
</dbReference>
<dbReference type="EMBL" id="CP097332">
    <property type="protein sequence ID" value="UQX90222.1"/>
    <property type="molecule type" value="Genomic_DNA"/>
</dbReference>
<dbReference type="EC" id="2.3.1.-" evidence="6"/>
<dbReference type="Gene3D" id="3.30.1050.10">
    <property type="entry name" value="SCP2 sterol-binding domain"/>
    <property type="match status" value="1"/>
</dbReference>
<dbReference type="RefSeq" id="WP_249774118.1">
    <property type="nucleotide sequence ID" value="NZ_CP097332.1"/>
</dbReference>
<dbReference type="Proteomes" id="UP001056336">
    <property type="component" value="Chromosome"/>
</dbReference>
<accession>A0ABY4R5D5</accession>
<dbReference type="HAMAP" id="MF_01812">
    <property type="entry name" value="Eis"/>
    <property type="match status" value="1"/>
</dbReference>
<dbReference type="InterPro" id="IPR041380">
    <property type="entry name" value="Acetyltransf_17"/>
</dbReference>